<keyword evidence="10" id="KW-1185">Reference proteome</keyword>
<dbReference type="GO" id="GO:0005524">
    <property type="term" value="F:ATP binding"/>
    <property type="evidence" value="ECO:0007669"/>
    <property type="project" value="UniProtKB-UniRule"/>
</dbReference>
<dbReference type="GO" id="GO:0004674">
    <property type="term" value="F:protein serine/threonine kinase activity"/>
    <property type="evidence" value="ECO:0007669"/>
    <property type="project" value="UniProtKB-KW"/>
</dbReference>
<feature type="domain" description="Protein kinase" evidence="8">
    <location>
        <begin position="106"/>
        <end position="394"/>
    </location>
</feature>
<dbReference type="PROSITE" id="PS50011">
    <property type="entry name" value="PROTEIN_KINASE_DOM"/>
    <property type="match status" value="1"/>
</dbReference>
<dbReference type="PANTHER" id="PTHR27001:SF585">
    <property type="entry name" value="OS02G0648100 PROTEIN"/>
    <property type="match status" value="1"/>
</dbReference>
<dbReference type="SMART" id="SM00220">
    <property type="entry name" value="S_TKc"/>
    <property type="match status" value="1"/>
</dbReference>
<evidence type="ECO:0000256" key="6">
    <source>
        <dbReference type="RuleBase" id="RU000304"/>
    </source>
</evidence>
<gene>
    <name evidence="9" type="ORF">SAY87_000400</name>
</gene>
<proteinExistence type="inferred from homology"/>
<evidence type="ECO:0000256" key="7">
    <source>
        <dbReference type="SAM" id="Phobius"/>
    </source>
</evidence>
<dbReference type="PROSITE" id="PS00107">
    <property type="entry name" value="PROTEIN_KINASE_ATP"/>
    <property type="match status" value="1"/>
</dbReference>
<organism evidence="9 10">
    <name type="scientific">Trapa incisa</name>
    <dbReference type="NCBI Taxonomy" id="236973"/>
    <lineage>
        <taxon>Eukaryota</taxon>
        <taxon>Viridiplantae</taxon>
        <taxon>Streptophyta</taxon>
        <taxon>Embryophyta</taxon>
        <taxon>Tracheophyta</taxon>
        <taxon>Spermatophyta</taxon>
        <taxon>Magnoliopsida</taxon>
        <taxon>eudicotyledons</taxon>
        <taxon>Gunneridae</taxon>
        <taxon>Pentapetalae</taxon>
        <taxon>rosids</taxon>
        <taxon>malvids</taxon>
        <taxon>Myrtales</taxon>
        <taxon>Lythraceae</taxon>
        <taxon>Trapa</taxon>
    </lineage>
</organism>
<sequence length="412" mass="45164">MHESLLRPEGQKDKDVTATLSTSFVFIASIILSAFLFNWALSTSFHFQRDCEMGRVLEYLRSKLGAFCCRSLPADDGHESCSGPVCSSQQPAIKRYGWSDIEALTENFATVIGYGGFSTVYLGRSSVGLDPAVAMKVQYQGSDRLNLAFKQELDILLRLRHQNIVSLIGYCEDPDSGALVFEYVAGGDLHEKLHGEHAQEVLPWKARVKIAFQLAQALEYLHDNCDLHVVHGDLKPSNILLVGEGAALKCKLCDFGSAKLGFSSTVLPPTMTKNHLRMTGSPGYVDPQYLRTGVASKKNDIYSFGVVLLEMVMGVEAFCAESGQILAVVAAPALRDLDQRTAEAVKEMVDPRLEGEFEADEARAMLHVARLCLDPSPVLRPSAGGVIQIMNEQIPSICRLWSEKAAVSIHGR</sequence>
<dbReference type="EMBL" id="JAXIOK010000023">
    <property type="protein sequence ID" value="KAK4742399.1"/>
    <property type="molecule type" value="Genomic_DNA"/>
</dbReference>
<dbReference type="Gene3D" id="3.30.200.20">
    <property type="entry name" value="Phosphorylase Kinase, domain 1"/>
    <property type="match status" value="1"/>
</dbReference>
<protein>
    <recommendedName>
        <fullName evidence="8">Protein kinase domain-containing protein</fullName>
    </recommendedName>
</protein>
<evidence type="ECO:0000256" key="5">
    <source>
        <dbReference type="PROSITE-ProRule" id="PRU10141"/>
    </source>
</evidence>
<dbReference type="PROSITE" id="PS00108">
    <property type="entry name" value="PROTEIN_KINASE_ST"/>
    <property type="match status" value="1"/>
</dbReference>
<evidence type="ECO:0000313" key="10">
    <source>
        <dbReference type="Proteomes" id="UP001345219"/>
    </source>
</evidence>
<name>A0AAN7GII9_9MYRT</name>
<evidence type="ECO:0000259" key="8">
    <source>
        <dbReference type="PROSITE" id="PS50011"/>
    </source>
</evidence>
<dbReference type="Proteomes" id="UP001345219">
    <property type="component" value="Chromosome 1"/>
</dbReference>
<evidence type="ECO:0000256" key="1">
    <source>
        <dbReference type="ARBA" id="ARBA00022679"/>
    </source>
</evidence>
<keyword evidence="6" id="KW-0723">Serine/threonine-protein kinase</keyword>
<dbReference type="InterPro" id="IPR017441">
    <property type="entry name" value="Protein_kinase_ATP_BS"/>
</dbReference>
<evidence type="ECO:0000256" key="4">
    <source>
        <dbReference type="ARBA" id="ARBA00022840"/>
    </source>
</evidence>
<keyword evidence="7" id="KW-1133">Transmembrane helix</keyword>
<dbReference type="SUPFAM" id="SSF56112">
    <property type="entry name" value="Protein kinase-like (PK-like)"/>
    <property type="match status" value="1"/>
</dbReference>
<dbReference type="Pfam" id="PF00069">
    <property type="entry name" value="Pkinase"/>
    <property type="match status" value="1"/>
</dbReference>
<dbReference type="InterPro" id="IPR008271">
    <property type="entry name" value="Ser/Thr_kinase_AS"/>
</dbReference>
<keyword evidence="3" id="KW-0418">Kinase</keyword>
<keyword evidence="1" id="KW-0808">Transferase</keyword>
<dbReference type="InterPro" id="IPR000719">
    <property type="entry name" value="Prot_kinase_dom"/>
</dbReference>
<comment type="similarity">
    <text evidence="6">Belongs to the protein kinase superfamily.</text>
</comment>
<dbReference type="AlphaFoldDB" id="A0AAN7GII9"/>
<evidence type="ECO:0000256" key="2">
    <source>
        <dbReference type="ARBA" id="ARBA00022741"/>
    </source>
</evidence>
<keyword evidence="4 5" id="KW-0067">ATP-binding</keyword>
<feature type="transmembrane region" description="Helical" evidence="7">
    <location>
        <begin position="20"/>
        <end position="41"/>
    </location>
</feature>
<evidence type="ECO:0000313" key="9">
    <source>
        <dbReference type="EMBL" id="KAK4742399.1"/>
    </source>
</evidence>
<feature type="binding site" evidence="5">
    <location>
        <position position="136"/>
    </location>
    <ligand>
        <name>ATP</name>
        <dbReference type="ChEBI" id="CHEBI:30616"/>
    </ligand>
</feature>
<accession>A0AAN7GII9</accession>
<dbReference type="Gene3D" id="1.10.510.10">
    <property type="entry name" value="Transferase(Phosphotransferase) domain 1"/>
    <property type="match status" value="1"/>
</dbReference>
<keyword evidence="7" id="KW-0472">Membrane</keyword>
<comment type="caution">
    <text evidence="9">The sequence shown here is derived from an EMBL/GenBank/DDBJ whole genome shotgun (WGS) entry which is preliminary data.</text>
</comment>
<evidence type="ECO:0000256" key="3">
    <source>
        <dbReference type="ARBA" id="ARBA00022777"/>
    </source>
</evidence>
<reference evidence="9 10" key="1">
    <citation type="journal article" date="2023" name="Hortic Res">
        <title>Pangenome of water caltrop reveals structural variations and asymmetric subgenome divergence after allopolyploidization.</title>
        <authorList>
            <person name="Zhang X."/>
            <person name="Chen Y."/>
            <person name="Wang L."/>
            <person name="Yuan Y."/>
            <person name="Fang M."/>
            <person name="Shi L."/>
            <person name="Lu R."/>
            <person name="Comes H.P."/>
            <person name="Ma Y."/>
            <person name="Chen Y."/>
            <person name="Huang G."/>
            <person name="Zhou Y."/>
            <person name="Zheng Z."/>
            <person name="Qiu Y."/>
        </authorList>
    </citation>
    <scope>NUCLEOTIDE SEQUENCE [LARGE SCALE GENOMIC DNA]</scope>
    <source>
        <tissue evidence="9">Roots</tissue>
    </source>
</reference>
<dbReference type="GO" id="GO:0005886">
    <property type="term" value="C:plasma membrane"/>
    <property type="evidence" value="ECO:0007669"/>
    <property type="project" value="TreeGrafter"/>
</dbReference>
<keyword evidence="7" id="KW-0812">Transmembrane</keyword>
<dbReference type="InterPro" id="IPR011009">
    <property type="entry name" value="Kinase-like_dom_sf"/>
</dbReference>
<dbReference type="PANTHER" id="PTHR27001">
    <property type="entry name" value="OS01G0253100 PROTEIN"/>
    <property type="match status" value="1"/>
</dbReference>
<keyword evidence="2 5" id="KW-0547">Nucleotide-binding</keyword>